<protein>
    <recommendedName>
        <fullName evidence="7">DNA recombination protein RmuC</fullName>
    </recommendedName>
</protein>
<evidence type="ECO:0000313" key="6">
    <source>
        <dbReference type="Proteomes" id="UP000177871"/>
    </source>
</evidence>
<gene>
    <name evidence="5" type="ORF">A2721_02130</name>
</gene>
<keyword evidence="3" id="KW-0175">Coiled coil</keyword>
<comment type="caution">
    <text evidence="5">The sequence shown here is derived from an EMBL/GenBank/DDBJ whole genome shotgun (WGS) entry which is preliminary data.</text>
</comment>
<keyword evidence="4" id="KW-0233">DNA recombination</keyword>
<dbReference type="AlphaFoldDB" id="A0A1F6A0G4"/>
<evidence type="ECO:0000256" key="4">
    <source>
        <dbReference type="ARBA" id="ARBA00023172"/>
    </source>
</evidence>
<proteinExistence type="inferred from homology"/>
<dbReference type="GO" id="GO:0006310">
    <property type="term" value="P:DNA recombination"/>
    <property type="evidence" value="ECO:0007669"/>
    <property type="project" value="UniProtKB-KW"/>
</dbReference>
<dbReference type="Proteomes" id="UP000177871">
    <property type="component" value="Unassembled WGS sequence"/>
</dbReference>
<comment type="similarity">
    <text evidence="2">Belongs to the RmuC family.</text>
</comment>
<dbReference type="InterPro" id="IPR003798">
    <property type="entry name" value="DNA_recombination_RmuC"/>
</dbReference>
<evidence type="ECO:0008006" key="7">
    <source>
        <dbReference type="Google" id="ProtNLM"/>
    </source>
</evidence>
<name>A0A1F6A0G4_9BACT</name>
<dbReference type="PANTHER" id="PTHR30563:SF0">
    <property type="entry name" value="DNA RECOMBINATION PROTEIN RMUC"/>
    <property type="match status" value="1"/>
</dbReference>
<evidence type="ECO:0000256" key="2">
    <source>
        <dbReference type="ARBA" id="ARBA00009840"/>
    </source>
</evidence>
<evidence type="ECO:0000313" key="5">
    <source>
        <dbReference type="EMBL" id="OGG17797.1"/>
    </source>
</evidence>
<comment type="function">
    <text evidence="1">Involved in DNA recombination.</text>
</comment>
<dbReference type="STRING" id="1798381.A2721_02130"/>
<evidence type="ECO:0000256" key="3">
    <source>
        <dbReference type="ARBA" id="ARBA00023054"/>
    </source>
</evidence>
<organism evidence="5 6">
    <name type="scientific">Candidatus Gottesmanbacteria bacterium RIFCSPHIGHO2_01_FULL_47_48</name>
    <dbReference type="NCBI Taxonomy" id="1798381"/>
    <lineage>
        <taxon>Bacteria</taxon>
        <taxon>Candidatus Gottesmaniibacteriota</taxon>
    </lineage>
</organism>
<accession>A0A1F6A0G4</accession>
<dbReference type="EMBL" id="MFJK01000016">
    <property type="protein sequence ID" value="OGG17797.1"/>
    <property type="molecule type" value="Genomic_DNA"/>
</dbReference>
<reference evidence="5 6" key="1">
    <citation type="journal article" date="2016" name="Nat. Commun.">
        <title>Thousands of microbial genomes shed light on interconnected biogeochemical processes in an aquifer system.</title>
        <authorList>
            <person name="Anantharaman K."/>
            <person name="Brown C.T."/>
            <person name="Hug L.A."/>
            <person name="Sharon I."/>
            <person name="Castelle C.J."/>
            <person name="Probst A.J."/>
            <person name="Thomas B.C."/>
            <person name="Singh A."/>
            <person name="Wilkins M.J."/>
            <person name="Karaoz U."/>
            <person name="Brodie E.L."/>
            <person name="Williams K.H."/>
            <person name="Hubbard S.S."/>
            <person name="Banfield J.F."/>
        </authorList>
    </citation>
    <scope>NUCLEOTIDE SEQUENCE [LARGE SCALE GENOMIC DNA]</scope>
</reference>
<evidence type="ECO:0000256" key="1">
    <source>
        <dbReference type="ARBA" id="ARBA00003416"/>
    </source>
</evidence>
<sequence>MDLAIILSAIGIATIAIIYFTNRRSADSSLAEWLRSMDKRIDNQTSQMLQAQQAIYSELSKSAKSIGEMSEIGKSMKDLQQFLASPKLRGGIGEQVLKQLLEESLPKNSFNLQYTFRSGNKVDAAIKTDSGIIPIDSKFTMENFKKMMSAETDSERMAHRKLFIADTKDRVDEISRKYILTDEGTVDFALMYVPSESVYYEIVNSEDSLMDYAYKRRVMPVSPSTFYAFLRSVLLSFEGQQIAAEIKNIQNNLRAIHTETSKFAELLSTLQTHVNNTYSMMSKVSSQFSTLSSKVDGVQGIGKNRETRINDLPLENTDS</sequence>
<dbReference type="Pfam" id="PF02646">
    <property type="entry name" value="RmuC"/>
    <property type="match status" value="1"/>
</dbReference>
<dbReference type="PANTHER" id="PTHR30563">
    <property type="entry name" value="DNA RECOMBINATION PROTEIN RMUC"/>
    <property type="match status" value="1"/>
</dbReference>